<feature type="region of interest" description="Disordered" evidence="1">
    <location>
        <begin position="90"/>
        <end position="121"/>
    </location>
</feature>
<keyword evidence="3" id="KW-1185">Reference proteome</keyword>
<dbReference type="OrthoDB" id="9809635at2"/>
<proteinExistence type="predicted"/>
<dbReference type="InterPro" id="IPR012338">
    <property type="entry name" value="Beta-lactam/transpept-like"/>
</dbReference>
<protein>
    <submittedName>
        <fullName evidence="2">Uncharacterized protein</fullName>
    </submittedName>
</protein>
<dbReference type="RefSeq" id="WP_089960562.1">
    <property type="nucleotide sequence ID" value="NZ_FOFR01000028.1"/>
</dbReference>
<dbReference type="Proteomes" id="UP000199352">
    <property type="component" value="Unassembled WGS sequence"/>
</dbReference>
<dbReference type="Gene3D" id="3.40.710.10">
    <property type="entry name" value="DD-peptidase/beta-lactamase superfamily"/>
    <property type="match status" value="1"/>
</dbReference>
<gene>
    <name evidence="2" type="ORF">SAMN05216188_12855</name>
</gene>
<dbReference type="EMBL" id="FOFR01000028">
    <property type="protein sequence ID" value="SES25721.1"/>
    <property type="molecule type" value="Genomic_DNA"/>
</dbReference>
<name>A0A1H9VW32_9PSEU</name>
<organism evidence="2 3">
    <name type="scientific">Lentzea xinjiangensis</name>
    <dbReference type="NCBI Taxonomy" id="402600"/>
    <lineage>
        <taxon>Bacteria</taxon>
        <taxon>Bacillati</taxon>
        <taxon>Actinomycetota</taxon>
        <taxon>Actinomycetes</taxon>
        <taxon>Pseudonocardiales</taxon>
        <taxon>Pseudonocardiaceae</taxon>
        <taxon>Lentzea</taxon>
    </lineage>
</organism>
<dbReference type="STRING" id="402600.SAMN05216188_12855"/>
<sequence>MSWEEVDRIAVETGFSGVVHVDRAGEVELANGDGGIHTTAGDLAKFWRALFASDRRARERVRVRRGDRQLRHGRAAGNTVRHVRLRFTADTGWPADSSPGCARTPEPNSPDGALKTETCSS</sequence>
<evidence type="ECO:0000313" key="3">
    <source>
        <dbReference type="Proteomes" id="UP000199352"/>
    </source>
</evidence>
<accession>A0A1H9VW32</accession>
<evidence type="ECO:0000256" key="1">
    <source>
        <dbReference type="SAM" id="MobiDB-lite"/>
    </source>
</evidence>
<reference evidence="3" key="1">
    <citation type="submission" date="2016-10" db="EMBL/GenBank/DDBJ databases">
        <authorList>
            <person name="Varghese N."/>
            <person name="Submissions S."/>
        </authorList>
    </citation>
    <scope>NUCLEOTIDE SEQUENCE [LARGE SCALE GENOMIC DNA]</scope>
    <source>
        <strain evidence="3">CGMCC 4.3525</strain>
    </source>
</reference>
<dbReference type="SUPFAM" id="SSF56601">
    <property type="entry name" value="beta-lactamase/transpeptidase-like"/>
    <property type="match status" value="1"/>
</dbReference>
<evidence type="ECO:0000313" key="2">
    <source>
        <dbReference type="EMBL" id="SES25721.1"/>
    </source>
</evidence>
<dbReference type="AlphaFoldDB" id="A0A1H9VW32"/>